<dbReference type="RefSeq" id="WP_344734066.1">
    <property type="nucleotide sequence ID" value="NZ_BAAAZH010000020.1"/>
</dbReference>
<evidence type="ECO:0000259" key="2">
    <source>
        <dbReference type="Pfam" id="PF13400"/>
    </source>
</evidence>
<feature type="compositionally biased region" description="Gly residues" evidence="1">
    <location>
        <begin position="124"/>
        <end position="139"/>
    </location>
</feature>
<organism evidence="3 4">
    <name type="scientific">Nocardioides fonticola</name>
    <dbReference type="NCBI Taxonomy" id="450363"/>
    <lineage>
        <taxon>Bacteria</taxon>
        <taxon>Bacillati</taxon>
        <taxon>Actinomycetota</taxon>
        <taxon>Actinomycetes</taxon>
        <taxon>Propionibacteriales</taxon>
        <taxon>Nocardioidaceae</taxon>
        <taxon>Nocardioides</taxon>
    </lineage>
</organism>
<protein>
    <recommendedName>
        <fullName evidence="2">Putative Flp pilus-assembly TadG-like N-terminal domain-containing protein</fullName>
    </recommendedName>
</protein>
<proteinExistence type="predicted"/>
<dbReference type="Pfam" id="PF13400">
    <property type="entry name" value="Tad"/>
    <property type="match status" value="1"/>
</dbReference>
<evidence type="ECO:0000256" key="1">
    <source>
        <dbReference type="SAM" id="MobiDB-lite"/>
    </source>
</evidence>
<gene>
    <name evidence="3" type="ORF">GCM10022215_27990</name>
</gene>
<dbReference type="PROSITE" id="PS51257">
    <property type="entry name" value="PROKAR_LIPOPROTEIN"/>
    <property type="match status" value="1"/>
</dbReference>
<evidence type="ECO:0000313" key="3">
    <source>
        <dbReference type="EMBL" id="GAA4122279.1"/>
    </source>
</evidence>
<feature type="region of interest" description="Disordered" evidence="1">
    <location>
        <begin position="106"/>
        <end position="139"/>
    </location>
</feature>
<comment type="caution">
    <text evidence="3">The sequence shown here is derived from an EMBL/GenBank/DDBJ whole genome shotgun (WGS) entry which is preliminary data.</text>
</comment>
<keyword evidence="4" id="KW-1185">Reference proteome</keyword>
<dbReference type="InterPro" id="IPR028087">
    <property type="entry name" value="Tad_N"/>
</dbReference>
<dbReference type="InterPro" id="IPR021202">
    <property type="entry name" value="Rv3654c-like"/>
</dbReference>
<feature type="domain" description="Putative Flp pilus-assembly TadG-like N-terminal" evidence="2">
    <location>
        <begin position="13"/>
        <end position="60"/>
    </location>
</feature>
<evidence type="ECO:0000313" key="4">
    <source>
        <dbReference type="Proteomes" id="UP001501495"/>
    </source>
</evidence>
<dbReference type="EMBL" id="BAAAZH010000020">
    <property type="protein sequence ID" value="GAA4122279.1"/>
    <property type="molecule type" value="Genomic_DNA"/>
</dbReference>
<name>A0ABP7XMS1_9ACTN</name>
<reference evidence="4" key="1">
    <citation type="journal article" date="2019" name="Int. J. Syst. Evol. Microbiol.">
        <title>The Global Catalogue of Microorganisms (GCM) 10K type strain sequencing project: providing services to taxonomists for standard genome sequencing and annotation.</title>
        <authorList>
            <consortium name="The Broad Institute Genomics Platform"/>
            <consortium name="The Broad Institute Genome Sequencing Center for Infectious Disease"/>
            <person name="Wu L."/>
            <person name="Ma J."/>
        </authorList>
    </citation>
    <scope>NUCLEOTIDE SEQUENCE [LARGE SCALE GENOMIC DNA]</scope>
    <source>
        <strain evidence="4">JCM 16703</strain>
    </source>
</reference>
<dbReference type="NCBIfam" id="TIGR03816">
    <property type="entry name" value="tadE_like_DECH"/>
    <property type="match status" value="1"/>
</dbReference>
<sequence>MTPRCDRRREERGAATVLATGLAVVLLLLGCACTEAVGLVRSHRIAQSAADLAALAAAAARSCAPASTIAERNGARLTSCTFDGAGLAASVTVEVDADHWLGPPATLTGRARAGPSSLVPGGPVRPGGPGPISGLGSVG</sequence>
<dbReference type="Proteomes" id="UP001501495">
    <property type="component" value="Unassembled WGS sequence"/>
</dbReference>
<accession>A0ABP7XMS1</accession>